<name>A0AAD5XQF8_9FUNG</name>
<dbReference type="AlphaFoldDB" id="A0AAD5XQF8"/>
<keyword evidence="2" id="KW-1185">Reference proteome</keyword>
<evidence type="ECO:0000313" key="2">
    <source>
        <dbReference type="Proteomes" id="UP001212152"/>
    </source>
</evidence>
<evidence type="ECO:0000313" key="1">
    <source>
        <dbReference type="EMBL" id="KAJ3184309.1"/>
    </source>
</evidence>
<proteinExistence type="predicted"/>
<gene>
    <name evidence="1" type="ORF">HDU87_005157</name>
</gene>
<reference evidence="1" key="1">
    <citation type="submission" date="2020-05" db="EMBL/GenBank/DDBJ databases">
        <title>Phylogenomic resolution of chytrid fungi.</title>
        <authorList>
            <person name="Stajich J.E."/>
            <person name="Amses K."/>
            <person name="Simmons R."/>
            <person name="Seto K."/>
            <person name="Myers J."/>
            <person name="Bonds A."/>
            <person name="Quandt C.A."/>
            <person name="Barry K."/>
            <person name="Liu P."/>
            <person name="Grigoriev I."/>
            <person name="Longcore J.E."/>
            <person name="James T.Y."/>
        </authorList>
    </citation>
    <scope>NUCLEOTIDE SEQUENCE</scope>
    <source>
        <strain evidence="1">JEL0379</strain>
    </source>
</reference>
<sequence>MPVDKRLLESAELTSFVENKRLLSDQDIANTNPALGPVCTTTPECWGIQTFVDWAAWAQHEMDFYCFDEQVPYNLGLMRENGWESSADQILQTRQMFAAIG</sequence>
<dbReference type="EMBL" id="JADGJQ010000004">
    <property type="protein sequence ID" value="KAJ3184309.1"/>
    <property type="molecule type" value="Genomic_DNA"/>
</dbReference>
<dbReference type="Proteomes" id="UP001212152">
    <property type="component" value="Unassembled WGS sequence"/>
</dbReference>
<protein>
    <submittedName>
        <fullName evidence="1">Uncharacterized protein</fullName>
    </submittedName>
</protein>
<accession>A0AAD5XQF8</accession>
<comment type="caution">
    <text evidence="1">The sequence shown here is derived from an EMBL/GenBank/DDBJ whole genome shotgun (WGS) entry which is preliminary data.</text>
</comment>
<organism evidence="1 2">
    <name type="scientific">Geranomyces variabilis</name>
    <dbReference type="NCBI Taxonomy" id="109894"/>
    <lineage>
        <taxon>Eukaryota</taxon>
        <taxon>Fungi</taxon>
        <taxon>Fungi incertae sedis</taxon>
        <taxon>Chytridiomycota</taxon>
        <taxon>Chytridiomycota incertae sedis</taxon>
        <taxon>Chytridiomycetes</taxon>
        <taxon>Spizellomycetales</taxon>
        <taxon>Powellomycetaceae</taxon>
        <taxon>Geranomyces</taxon>
    </lineage>
</organism>